<sequence length="62" mass="7297">MKFDNDDAFKLASKYMDHNVEHMSEINYFVKFLEAYLKFDEWLSSEEPIEAAKGAKKTAKFV</sequence>
<gene>
    <name evidence="1" type="ORF">O1V66_03020</name>
</gene>
<evidence type="ECO:0000313" key="1">
    <source>
        <dbReference type="EMBL" id="WAT01725.1"/>
    </source>
</evidence>
<name>A0ABY7HQV3_9GAMM</name>
<accession>A0ABY7HQV3</accession>
<proteinExistence type="predicted"/>
<dbReference type="EMBL" id="CP114058">
    <property type="protein sequence ID" value="WAT01725.1"/>
    <property type="molecule type" value="Genomic_DNA"/>
</dbReference>
<evidence type="ECO:0000313" key="2">
    <source>
        <dbReference type="Proteomes" id="UP001164712"/>
    </source>
</evidence>
<dbReference type="Proteomes" id="UP001164712">
    <property type="component" value="Chromosome"/>
</dbReference>
<dbReference type="RefSeq" id="WP_045047226.1">
    <property type="nucleotide sequence ID" value="NZ_CP114058.1"/>
</dbReference>
<reference evidence="1" key="1">
    <citation type="submission" date="2022-12" db="EMBL/GenBank/DDBJ databases">
        <title>Complete genome sequence of an Australian strain of Rouxiella badensis DAR84756 and resolution of the R. badensis DSM100043 and R. chamberiensis DSM28324 genomes.</title>
        <authorList>
            <person name="Paul S."/>
            <person name="Anderson P.J."/>
            <person name="Maynard G."/>
            <person name="Dyall-Smith M."/>
            <person name="Kudinha T."/>
        </authorList>
    </citation>
    <scope>NUCLEOTIDE SEQUENCE</scope>
    <source>
        <strain evidence="1">DSM 28324</strain>
    </source>
</reference>
<protein>
    <submittedName>
        <fullName evidence="1">Uncharacterized protein</fullName>
    </submittedName>
</protein>
<keyword evidence="2" id="KW-1185">Reference proteome</keyword>
<organism evidence="1 2">
    <name type="scientific">Rouxiella chamberiensis</name>
    <dbReference type="NCBI Taxonomy" id="1513468"/>
    <lineage>
        <taxon>Bacteria</taxon>
        <taxon>Pseudomonadati</taxon>
        <taxon>Pseudomonadota</taxon>
        <taxon>Gammaproteobacteria</taxon>
        <taxon>Enterobacterales</taxon>
        <taxon>Yersiniaceae</taxon>
        <taxon>Rouxiella</taxon>
    </lineage>
</organism>